<evidence type="ECO:0000313" key="1">
    <source>
        <dbReference type="EMBL" id="GMG86264.1"/>
    </source>
</evidence>
<dbReference type="SUPFAM" id="SSF55874">
    <property type="entry name" value="ATPase domain of HSP90 chaperone/DNA topoisomerase II/histidine kinase"/>
    <property type="match status" value="1"/>
</dbReference>
<sequence length="490" mass="55193">MEPLALPPVAGPFVESLRSIGYSLESAVADVIDNSISANAKVIEVDTRWASGNPYLMISDNGHGMDESGLQSAMQLGSIGPSTRRNKTDLGRFGMGLKTASFSQCKKLTVISRMKTNTPWKGICWDLDFVEKKNEWLAQKLSEGEVKRKLEALNFSFEQGTAVIWNRFDKIIDLTAPHAEKDYERSIRSLKEHLALTYHRFLKGENSHGKISLRVNGREVDAKDPFALYPPDKCSSSTLLTNEIIRLGEKNILVKAYQIPHPSQMPHDFQQRVSPGGNHHLGQGIYIYRAGRLISAGGWMRLAKASEANKLARIHVEFENDADDIWKIDVKKSRVELPSSLREQLRRVVSACSLKSSRTFTRRAKMKSTDKSPVWDRYFDRERERVLYKLNTKHPALSTVFAEMPERYSKTLINLLEQTLPLELIKNDISATNIEVGQANSDLQKNVAELANQFHLSGFSKDIVRESILGDGNIAINAKTLEEILNNIWG</sequence>
<organism evidence="1 2">
    <name type="scientific">Biformimicrobium ophioploci</name>
    <dbReference type="NCBI Taxonomy" id="3036711"/>
    <lineage>
        <taxon>Bacteria</taxon>
        <taxon>Pseudomonadati</taxon>
        <taxon>Pseudomonadota</taxon>
        <taxon>Gammaproteobacteria</taxon>
        <taxon>Cellvibrionales</taxon>
        <taxon>Microbulbiferaceae</taxon>
        <taxon>Biformimicrobium</taxon>
    </lineage>
</organism>
<evidence type="ECO:0000313" key="2">
    <source>
        <dbReference type="Proteomes" id="UP001224392"/>
    </source>
</evidence>
<dbReference type="Gene3D" id="3.30.565.10">
    <property type="entry name" value="Histidine kinase-like ATPase, C-terminal domain"/>
    <property type="match status" value="1"/>
</dbReference>
<reference evidence="1 2" key="1">
    <citation type="submission" date="2023-04" db="EMBL/GenBank/DDBJ databases">
        <title>Marinobulbifer ophiurae gen. nov., sp. Nov., isolate from tissue of brittle star Ophioplocus japonicus.</title>
        <authorList>
            <person name="Kawano K."/>
            <person name="Sawayama S."/>
            <person name="Nakagawa S."/>
        </authorList>
    </citation>
    <scope>NUCLEOTIDE SEQUENCE [LARGE SCALE GENOMIC DNA]</scope>
    <source>
        <strain evidence="1 2">NKW57</strain>
    </source>
</reference>
<dbReference type="InterPro" id="IPR036890">
    <property type="entry name" value="HATPase_C_sf"/>
</dbReference>
<name>A0ABQ6LVY2_9GAMM</name>
<keyword evidence="2" id="KW-1185">Reference proteome</keyword>
<dbReference type="Pfam" id="PF13589">
    <property type="entry name" value="HATPase_c_3"/>
    <property type="match status" value="1"/>
</dbReference>
<accession>A0ABQ6LVY2</accession>
<keyword evidence="1" id="KW-0067">ATP-binding</keyword>
<protein>
    <submittedName>
        <fullName evidence="1">ATP-binding protein</fullName>
    </submittedName>
</protein>
<gene>
    <name evidence="1" type="ORF">MNKW57_05850</name>
</gene>
<dbReference type="RefSeq" id="WP_285762766.1">
    <property type="nucleotide sequence ID" value="NZ_BSYJ01000001.1"/>
</dbReference>
<dbReference type="GO" id="GO:0005524">
    <property type="term" value="F:ATP binding"/>
    <property type="evidence" value="ECO:0007669"/>
    <property type="project" value="UniProtKB-KW"/>
</dbReference>
<comment type="caution">
    <text evidence="1">The sequence shown here is derived from an EMBL/GenBank/DDBJ whole genome shotgun (WGS) entry which is preliminary data.</text>
</comment>
<dbReference type="EMBL" id="BSYJ01000001">
    <property type="protein sequence ID" value="GMG86264.1"/>
    <property type="molecule type" value="Genomic_DNA"/>
</dbReference>
<dbReference type="Proteomes" id="UP001224392">
    <property type="component" value="Unassembled WGS sequence"/>
</dbReference>
<keyword evidence="1" id="KW-0547">Nucleotide-binding</keyword>
<proteinExistence type="predicted"/>